<dbReference type="GO" id="GO:0002161">
    <property type="term" value="F:aminoacyl-tRNA deacylase activity"/>
    <property type="evidence" value="ECO:0007669"/>
    <property type="project" value="InterPro"/>
</dbReference>
<protein>
    <recommendedName>
        <fullName evidence="1">isoleucine--tRNA ligase</fullName>
        <ecNumber evidence="1">6.1.1.5</ecNumber>
    </recommendedName>
</protein>
<feature type="non-terminal residue" evidence="9">
    <location>
        <position position="248"/>
    </location>
</feature>
<dbReference type="InterPro" id="IPR002301">
    <property type="entry name" value="Ile-tRNA-ligase"/>
</dbReference>
<evidence type="ECO:0000256" key="6">
    <source>
        <dbReference type="ARBA" id="ARBA00023146"/>
    </source>
</evidence>
<keyword evidence="3" id="KW-0547">Nucleotide-binding</keyword>
<keyword evidence="4" id="KW-0067">ATP-binding</keyword>
<gene>
    <name evidence="9" type="ORF">B1A_16941</name>
</gene>
<dbReference type="PRINTS" id="PR00984">
    <property type="entry name" value="TRNASYNTHILE"/>
</dbReference>
<evidence type="ECO:0000256" key="7">
    <source>
        <dbReference type="ARBA" id="ARBA00048359"/>
    </source>
</evidence>
<dbReference type="InterPro" id="IPR002300">
    <property type="entry name" value="aa-tRNA-synth_Ia"/>
</dbReference>
<dbReference type="Gene3D" id="3.90.740.10">
    <property type="entry name" value="Valyl/Leucyl/Isoleucyl-tRNA synthetase, editing domain"/>
    <property type="match status" value="1"/>
</dbReference>
<name>T0Z4Z9_9ZZZZ</name>
<dbReference type="GO" id="GO:0004822">
    <property type="term" value="F:isoleucine-tRNA ligase activity"/>
    <property type="evidence" value="ECO:0007669"/>
    <property type="project" value="UniProtKB-EC"/>
</dbReference>
<comment type="catalytic activity">
    <reaction evidence="7">
        <text>tRNA(Ile) + L-isoleucine + ATP = L-isoleucyl-tRNA(Ile) + AMP + diphosphate</text>
        <dbReference type="Rhea" id="RHEA:11060"/>
        <dbReference type="Rhea" id="RHEA-COMP:9666"/>
        <dbReference type="Rhea" id="RHEA-COMP:9695"/>
        <dbReference type="ChEBI" id="CHEBI:30616"/>
        <dbReference type="ChEBI" id="CHEBI:33019"/>
        <dbReference type="ChEBI" id="CHEBI:58045"/>
        <dbReference type="ChEBI" id="CHEBI:78442"/>
        <dbReference type="ChEBI" id="CHEBI:78528"/>
        <dbReference type="ChEBI" id="CHEBI:456215"/>
        <dbReference type="EC" id="6.1.1.5"/>
    </reaction>
</comment>
<dbReference type="InterPro" id="IPR023586">
    <property type="entry name" value="Ile-tRNA-ligase_type2"/>
</dbReference>
<dbReference type="PANTHER" id="PTHR42780">
    <property type="entry name" value="SOLEUCYL-TRNA SYNTHETASE"/>
    <property type="match status" value="1"/>
</dbReference>
<dbReference type="EC" id="6.1.1.5" evidence="1"/>
<dbReference type="GO" id="GO:0005524">
    <property type="term" value="F:ATP binding"/>
    <property type="evidence" value="ECO:0007669"/>
    <property type="project" value="UniProtKB-KW"/>
</dbReference>
<keyword evidence="5" id="KW-0648">Protein biosynthesis</keyword>
<comment type="caution">
    <text evidence="9">The sequence shown here is derived from an EMBL/GenBank/DDBJ whole genome shotgun (WGS) entry which is preliminary data.</text>
</comment>
<feature type="domain" description="Aminoacyl-tRNA synthetase class Ia" evidence="8">
    <location>
        <begin position="3"/>
        <end position="94"/>
    </location>
</feature>
<evidence type="ECO:0000313" key="9">
    <source>
        <dbReference type="EMBL" id="EQD39257.1"/>
    </source>
</evidence>
<dbReference type="AlphaFoldDB" id="T0Z4Z9"/>
<evidence type="ECO:0000256" key="5">
    <source>
        <dbReference type="ARBA" id="ARBA00022917"/>
    </source>
</evidence>
<evidence type="ECO:0000259" key="8">
    <source>
        <dbReference type="Pfam" id="PF00133"/>
    </source>
</evidence>
<keyword evidence="6 9" id="KW-0030">Aminoacyl-tRNA synthetase</keyword>
<proteinExistence type="predicted"/>
<sequence>NQDDAYITLRKEYMESEWWALKTLFEKKLLYKDYRISPYCPRCETSLSSHEVAQGYAEVKDHSIYVKFKVSGANNRYFLAWTTTPWTVPSNMFLAIKSTYDYVLAEKDGEELILARDRVKAVLDSEWKIKTEMKGTDLLGIRYERPITFAKTNENCFYVVNGDYVTLEDGTGIVHTAPAFGSDDFDVGKRESVKPINPVGLNGKFDDKNLPWFGKFVKEADVDIIKYLKSNNLLFKSEKIVHTYPFCY</sequence>
<dbReference type="PANTHER" id="PTHR42780:SF1">
    <property type="entry name" value="ISOLEUCINE--TRNA LIGASE, CYTOPLASMIC"/>
    <property type="match status" value="1"/>
</dbReference>
<evidence type="ECO:0000256" key="2">
    <source>
        <dbReference type="ARBA" id="ARBA00022598"/>
    </source>
</evidence>
<reference evidence="9" key="2">
    <citation type="journal article" date="2014" name="ISME J.">
        <title>Microbial stratification in low pH oxic and suboxic macroscopic growths along an acid mine drainage.</title>
        <authorList>
            <person name="Mendez-Garcia C."/>
            <person name="Mesa V."/>
            <person name="Sprenger R.R."/>
            <person name="Richter M."/>
            <person name="Diez M.S."/>
            <person name="Solano J."/>
            <person name="Bargiela R."/>
            <person name="Golyshina O.V."/>
            <person name="Manteca A."/>
            <person name="Ramos J.L."/>
            <person name="Gallego J.R."/>
            <person name="Llorente I."/>
            <person name="Martins Dos Santos V.A."/>
            <person name="Jensen O.N."/>
            <person name="Pelaez A.I."/>
            <person name="Sanchez J."/>
            <person name="Ferrer M."/>
        </authorList>
    </citation>
    <scope>NUCLEOTIDE SEQUENCE</scope>
</reference>
<dbReference type="InterPro" id="IPR009008">
    <property type="entry name" value="Val/Leu/Ile-tRNA-synth_edit"/>
</dbReference>
<evidence type="ECO:0000256" key="1">
    <source>
        <dbReference type="ARBA" id="ARBA00013165"/>
    </source>
</evidence>
<dbReference type="EMBL" id="AUZX01012454">
    <property type="protein sequence ID" value="EQD39257.1"/>
    <property type="molecule type" value="Genomic_DNA"/>
</dbReference>
<feature type="non-terminal residue" evidence="9">
    <location>
        <position position="1"/>
    </location>
</feature>
<evidence type="ECO:0000256" key="3">
    <source>
        <dbReference type="ARBA" id="ARBA00022741"/>
    </source>
</evidence>
<accession>T0Z4Z9</accession>
<reference evidence="9" key="1">
    <citation type="submission" date="2013-08" db="EMBL/GenBank/DDBJ databases">
        <authorList>
            <person name="Mendez C."/>
            <person name="Richter M."/>
            <person name="Ferrer M."/>
            <person name="Sanchez J."/>
        </authorList>
    </citation>
    <scope>NUCLEOTIDE SEQUENCE</scope>
</reference>
<dbReference type="SUPFAM" id="SSF50677">
    <property type="entry name" value="ValRS/IleRS/LeuRS editing domain"/>
    <property type="match status" value="1"/>
</dbReference>
<organism evidence="9">
    <name type="scientific">mine drainage metagenome</name>
    <dbReference type="NCBI Taxonomy" id="410659"/>
    <lineage>
        <taxon>unclassified sequences</taxon>
        <taxon>metagenomes</taxon>
        <taxon>ecological metagenomes</taxon>
    </lineage>
</organism>
<dbReference type="Pfam" id="PF00133">
    <property type="entry name" value="tRNA-synt_1"/>
    <property type="match status" value="1"/>
</dbReference>
<dbReference type="SUPFAM" id="SSF52374">
    <property type="entry name" value="Nucleotidylyl transferase"/>
    <property type="match status" value="1"/>
</dbReference>
<dbReference type="GO" id="GO:0006428">
    <property type="term" value="P:isoleucyl-tRNA aminoacylation"/>
    <property type="evidence" value="ECO:0007669"/>
    <property type="project" value="InterPro"/>
</dbReference>
<evidence type="ECO:0000256" key="4">
    <source>
        <dbReference type="ARBA" id="ARBA00022840"/>
    </source>
</evidence>
<keyword evidence="2" id="KW-0436">Ligase</keyword>